<evidence type="ECO:0000259" key="6">
    <source>
        <dbReference type="Pfam" id="PF24827"/>
    </source>
</evidence>
<dbReference type="InterPro" id="IPR055438">
    <property type="entry name" value="AstE_AspA_cat"/>
</dbReference>
<dbReference type="PANTHER" id="PTHR15162:SF7">
    <property type="entry name" value="SUCCINYLGLUTAMATE DESUCCINYLASE"/>
    <property type="match status" value="1"/>
</dbReference>
<dbReference type="EMBL" id="JAFVMH010000010">
    <property type="protein sequence ID" value="MBO1326385.1"/>
    <property type="molecule type" value="Genomic_DNA"/>
</dbReference>
<dbReference type="GO" id="GO:0016788">
    <property type="term" value="F:hydrolase activity, acting on ester bonds"/>
    <property type="evidence" value="ECO:0007669"/>
    <property type="project" value="InterPro"/>
</dbReference>
<sequence>MTCASKRHTQTGHRVRFRALSETLPPPLPPLPNGTPEFELPDLSAWLGGNCGIRGVQHFESSKPGPHAVITALMHGNEPTGAYALARLLAEQTTPRHGRLSLIFLNLDAYAMFDPAKPMQSRFIDEDLNRLWQPDLIRSAHASVEMRRLREVLPVIETADLLLDLHTMPWPGHPLFLTNAARRNLALARLLAEAQAGTPAPNNRVLDQALLQTPSQGPATRGGPRTPARPPTVVQDNGHHDGMRLIDYGRFSGMRGQARACLLEAGQHWQGSAAEQALLSARLFLAQAGLCALPPATAQARRENAPQPRSAAVTDCVKALTAGFTFIRQFQSGDIVPTAGTVIAFDGADEIRTPYDDCLLVMPNLRPRRGHTAVRLARLSA</sequence>
<protein>
    <submittedName>
        <fullName evidence="7">Succinylglutamate desuccinylase/aspartoacylase family protein</fullName>
    </submittedName>
</protein>
<dbReference type="RefSeq" id="WP_207847067.1">
    <property type="nucleotide sequence ID" value="NZ_JAFVMH010000010.1"/>
</dbReference>
<keyword evidence="8" id="KW-1185">Reference proteome</keyword>
<comment type="cofactor">
    <cofactor evidence="1">
        <name>Zn(2+)</name>
        <dbReference type="ChEBI" id="CHEBI:29105"/>
    </cofactor>
</comment>
<gene>
    <name evidence="7" type="ORF">J2D77_14630</name>
</gene>
<proteinExistence type="predicted"/>
<evidence type="ECO:0000256" key="4">
    <source>
        <dbReference type="ARBA" id="ARBA00022833"/>
    </source>
</evidence>
<feature type="domain" description="Succinylglutamate desuccinylase/Aspartoacylase catalytic" evidence="6">
    <location>
        <begin position="64"/>
        <end position="169"/>
    </location>
</feature>
<evidence type="ECO:0000256" key="2">
    <source>
        <dbReference type="ARBA" id="ARBA00022723"/>
    </source>
</evidence>
<dbReference type="SUPFAM" id="SSF53187">
    <property type="entry name" value="Zn-dependent exopeptidases"/>
    <property type="match status" value="1"/>
</dbReference>
<dbReference type="AlphaFoldDB" id="A0A939HNJ9"/>
<reference evidence="7" key="1">
    <citation type="submission" date="2021-03" db="EMBL/GenBank/DDBJ databases">
        <title>The complete genome sequence of Acetobacter sp. TBRC 12339.</title>
        <authorList>
            <person name="Charoenyingcharoen P."/>
            <person name="Yukphan P."/>
        </authorList>
    </citation>
    <scope>NUCLEOTIDE SEQUENCE</scope>
    <source>
        <strain evidence="7">TBRC 12339</strain>
    </source>
</reference>
<feature type="compositionally biased region" description="Low complexity" evidence="5">
    <location>
        <begin position="217"/>
        <end position="226"/>
    </location>
</feature>
<dbReference type="Proteomes" id="UP000664073">
    <property type="component" value="Unassembled WGS sequence"/>
</dbReference>
<keyword evidence="3" id="KW-0378">Hydrolase</keyword>
<dbReference type="InterPro" id="IPR050178">
    <property type="entry name" value="AspA/AstE_fam"/>
</dbReference>
<feature type="region of interest" description="Disordered" evidence="5">
    <location>
        <begin position="214"/>
        <end position="239"/>
    </location>
</feature>
<evidence type="ECO:0000256" key="3">
    <source>
        <dbReference type="ARBA" id="ARBA00022801"/>
    </source>
</evidence>
<keyword evidence="2" id="KW-0479">Metal-binding</keyword>
<name>A0A939HNJ9_9PROT</name>
<dbReference type="Gene3D" id="3.40.630.10">
    <property type="entry name" value="Zn peptidases"/>
    <property type="match status" value="1"/>
</dbReference>
<evidence type="ECO:0000256" key="5">
    <source>
        <dbReference type="SAM" id="MobiDB-lite"/>
    </source>
</evidence>
<accession>A0A939HNJ9</accession>
<evidence type="ECO:0000313" key="8">
    <source>
        <dbReference type="Proteomes" id="UP000664073"/>
    </source>
</evidence>
<organism evidence="7 8">
    <name type="scientific">Acetobacter garciniae</name>
    <dbReference type="NCBI Taxonomy" id="2817435"/>
    <lineage>
        <taxon>Bacteria</taxon>
        <taxon>Pseudomonadati</taxon>
        <taxon>Pseudomonadota</taxon>
        <taxon>Alphaproteobacteria</taxon>
        <taxon>Acetobacterales</taxon>
        <taxon>Acetobacteraceae</taxon>
        <taxon>Acetobacter</taxon>
    </lineage>
</organism>
<keyword evidence="4" id="KW-0862">Zinc</keyword>
<dbReference type="GO" id="GO:0005829">
    <property type="term" value="C:cytosol"/>
    <property type="evidence" value="ECO:0007669"/>
    <property type="project" value="TreeGrafter"/>
</dbReference>
<dbReference type="GO" id="GO:0046872">
    <property type="term" value="F:metal ion binding"/>
    <property type="evidence" value="ECO:0007669"/>
    <property type="project" value="UniProtKB-KW"/>
</dbReference>
<evidence type="ECO:0000256" key="1">
    <source>
        <dbReference type="ARBA" id="ARBA00001947"/>
    </source>
</evidence>
<dbReference type="Pfam" id="PF24827">
    <property type="entry name" value="AstE_AspA_cat"/>
    <property type="match status" value="1"/>
</dbReference>
<dbReference type="PANTHER" id="PTHR15162">
    <property type="entry name" value="ASPARTOACYLASE"/>
    <property type="match status" value="1"/>
</dbReference>
<evidence type="ECO:0000313" key="7">
    <source>
        <dbReference type="EMBL" id="MBO1326385.1"/>
    </source>
</evidence>
<comment type="caution">
    <text evidence="7">The sequence shown here is derived from an EMBL/GenBank/DDBJ whole genome shotgun (WGS) entry which is preliminary data.</text>
</comment>